<comment type="catalytic activity">
    <reaction evidence="7">
        <text>[glutamine synthetase]-O(4)-(5'-adenylyl)-L-tyrosine + phosphate = [glutamine synthetase]-L-tyrosine + ADP</text>
        <dbReference type="Rhea" id="RHEA:43716"/>
        <dbReference type="Rhea" id="RHEA-COMP:10660"/>
        <dbReference type="Rhea" id="RHEA-COMP:10661"/>
        <dbReference type="ChEBI" id="CHEBI:43474"/>
        <dbReference type="ChEBI" id="CHEBI:46858"/>
        <dbReference type="ChEBI" id="CHEBI:83624"/>
        <dbReference type="ChEBI" id="CHEBI:456216"/>
        <dbReference type="EC" id="2.7.7.89"/>
    </reaction>
</comment>
<feature type="domain" description="PII-uridylyltransferase/Glutamine-synthetase adenylyltransferase" evidence="9">
    <location>
        <begin position="270"/>
        <end position="414"/>
    </location>
</feature>
<evidence type="ECO:0000313" key="11">
    <source>
        <dbReference type="Proteomes" id="UP000184339"/>
    </source>
</evidence>
<dbReference type="NCBIfam" id="NF008292">
    <property type="entry name" value="PRK11072.1"/>
    <property type="match status" value="1"/>
</dbReference>
<dbReference type="EC" id="2.7.7.42" evidence="7"/>
<dbReference type="InterPro" id="IPR013546">
    <property type="entry name" value="PII_UdlTrfase/GS_AdlTrfase"/>
</dbReference>
<keyword evidence="5 7" id="KW-0460">Magnesium</keyword>
<dbReference type="GO" id="GO:0047388">
    <property type="term" value="F:[glutamine synthetase]-adenylyl-L-tyrosine phosphorylase activity"/>
    <property type="evidence" value="ECO:0007669"/>
    <property type="project" value="UniProtKB-EC"/>
</dbReference>
<keyword evidence="1 7" id="KW-0808">Transferase</keyword>
<accession>A0A1M7PI84</accession>
<dbReference type="Pfam" id="PF03710">
    <property type="entry name" value="GlnE"/>
    <property type="match status" value="2"/>
</dbReference>
<dbReference type="InterPro" id="IPR043519">
    <property type="entry name" value="NT_sf"/>
</dbReference>
<evidence type="ECO:0000259" key="8">
    <source>
        <dbReference type="Pfam" id="PF03710"/>
    </source>
</evidence>
<evidence type="ECO:0000256" key="7">
    <source>
        <dbReference type="HAMAP-Rule" id="MF_00802"/>
    </source>
</evidence>
<dbReference type="PANTHER" id="PTHR30621:SF0">
    <property type="entry name" value="BIFUNCTIONAL GLUTAMINE SYNTHETASE ADENYLYLTRANSFERASE_ADENYLYL-REMOVING ENZYME"/>
    <property type="match status" value="1"/>
</dbReference>
<dbReference type="FunFam" id="1.20.120.330:FF:000005">
    <property type="entry name" value="Bifunctional glutamine synthetase adenylyltransferase/adenylyl-removing enzyme"/>
    <property type="match status" value="1"/>
</dbReference>
<evidence type="ECO:0000256" key="5">
    <source>
        <dbReference type="ARBA" id="ARBA00022842"/>
    </source>
</evidence>
<dbReference type="SUPFAM" id="SSF81301">
    <property type="entry name" value="Nucleotidyltransferase"/>
    <property type="match status" value="2"/>
</dbReference>
<evidence type="ECO:0000256" key="1">
    <source>
        <dbReference type="ARBA" id="ARBA00022679"/>
    </source>
</evidence>
<feature type="domain" description="Glutamate-ammonia ligase adenylyltransferase repeated" evidence="8">
    <location>
        <begin position="25"/>
        <end position="243"/>
    </location>
</feature>
<dbReference type="SUPFAM" id="SSF81593">
    <property type="entry name" value="Nucleotidyltransferase substrate binding subunit/domain"/>
    <property type="match status" value="2"/>
</dbReference>
<dbReference type="AlphaFoldDB" id="A0A1M7PI84"/>
<organism evidence="10 11">
    <name type="scientific">Duganella sacchari</name>
    <dbReference type="NCBI Taxonomy" id="551987"/>
    <lineage>
        <taxon>Bacteria</taxon>
        <taxon>Pseudomonadati</taxon>
        <taxon>Pseudomonadota</taxon>
        <taxon>Betaproteobacteria</taxon>
        <taxon>Burkholderiales</taxon>
        <taxon>Oxalobacteraceae</taxon>
        <taxon>Telluria group</taxon>
        <taxon>Duganella</taxon>
    </lineage>
</organism>
<feature type="domain" description="Glutamate-ammonia ligase adenylyltransferase repeated" evidence="8">
    <location>
        <begin position="536"/>
        <end position="770"/>
    </location>
</feature>
<dbReference type="STRING" id="551987.SAMN05192549_105112"/>
<dbReference type="GO" id="GO:0005524">
    <property type="term" value="F:ATP binding"/>
    <property type="evidence" value="ECO:0007669"/>
    <property type="project" value="UniProtKB-UniRule"/>
</dbReference>
<gene>
    <name evidence="7" type="primary">glnE</name>
    <name evidence="10" type="ORF">SAMN05192549_105112</name>
</gene>
<dbReference type="EMBL" id="FRCX01000005">
    <property type="protein sequence ID" value="SHN16884.1"/>
    <property type="molecule type" value="Genomic_DNA"/>
</dbReference>
<evidence type="ECO:0000256" key="3">
    <source>
        <dbReference type="ARBA" id="ARBA00022741"/>
    </source>
</evidence>
<dbReference type="Gene3D" id="3.30.460.10">
    <property type="entry name" value="Beta Polymerase, domain 2"/>
    <property type="match status" value="2"/>
</dbReference>
<keyword evidence="11" id="KW-1185">Reference proteome</keyword>
<dbReference type="InterPro" id="IPR023057">
    <property type="entry name" value="GlnE"/>
</dbReference>
<feature type="region of interest" description="Adenylyl transferase" evidence="7">
    <location>
        <begin position="430"/>
        <end position="918"/>
    </location>
</feature>
<dbReference type="Gene3D" id="1.20.120.1510">
    <property type="match status" value="1"/>
</dbReference>
<dbReference type="CDD" id="cd05401">
    <property type="entry name" value="NT_GlnE_GlnD_like"/>
    <property type="match status" value="2"/>
</dbReference>
<reference evidence="11" key="1">
    <citation type="submission" date="2016-11" db="EMBL/GenBank/DDBJ databases">
        <authorList>
            <person name="Varghese N."/>
            <person name="Submissions S."/>
        </authorList>
    </citation>
    <scope>NUCLEOTIDE SEQUENCE [LARGE SCALE GENOMIC DNA]</scope>
    <source>
        <strain evidence="11">Sac-22</strain>
    </source>
</reference>
<evidence type="ECO:0000259" key="9">
    <source>
        <dbReference type="Pfam" id="PF08335"/>
    </source>
</evidence>
<keyword evidence="2 7" id="KW-0548">Nucleotidyltransferase</keyword>
<dbReference type="Gene3D" id="1.20.120.330">
    <property type="entry name" value="Nucleotidyltransferases domain 2"/>
    <property type="match status" value="2"/>
</dbReference>
<feature type="region of interest" description="Adenylyl removase" evidence="7">
    <location>
        <begin position="1"/>
        <end position="418"/>
    </location>
</feature>
<evidence type="ECO:0000256" key="2">
    <source>
        <dbReference type="ARBA" id="ARBA00022695"/>
    </source>
</evidence>
<dbReference type="GO" id="GO:0000287">
    <property type="term" value="F:magnesium ion binding"/>
    <property type="evidence" value="ECO:0007669"/>
    <property type="project" value="UniProtKB-UniRule"/>
</dbReference>
<comment type="similarity">
    <text evidence="7">Belongs to the GlnE family.</text>
</comment>
<keyword evidence="10" id="KW-0436">Ligase</keyword>
<dbReference type="PANTHER" id="PTHR30621">
    <property type="entry name" value="GLUTAMINE SYNTHETASE ADENYLYLTRANSFERASE"/>
    <property type="match status" value="1"/>
</dbReference>
<dbReference type="Pfam" id="PF08335">
    <property type="entry name" value="GlnD_UR_UTase"/>
    <property type="match status" value="2"/>
</dbReference>
<dbReference type="Proteomes" id="UP000184339">
    <property type="component" value="Unassembled WGS sequence"/>
</dbReference>
<keyword evidence="3 7" id="KW-0547">Nucleotide-binding</keyword>
<comment type="function">
    <text evidence="7">Involved in the regulation of glutamine synthetase GlnA, a key enzyme in the process to assimilate ammonia. When cellular nitrogen levels are high, the C-terminal adenylyl transferase (AT) inactivates GlnA by covalent transfer of an adenylyl group from ATP to specific tyrosine residue of GlnA, thus reducing its activity. Conversely, when nitrogen levels are low, the N-terminal adenylyl removase (AR) activates GlnA by removing the adenylyl group by phosphorolysis, increasing its activity. The regulatory region of GlnE binds the signal transduction protein PII (GlnB) which indicates the nitrogen status of the cell.</text>
</comment>
<dbReference type="RefSeq" id="WP_072784819.1">
    <property type="nucleotide sequence ID" value="NZ_FRCX01000005.1"/>
</dbReference>
<comment type="catalytic activity">
    <reaction evidence="7">
        <text>[glutamine synthetase]-L-tyrosine + ATP = [glutamine synthetase]-O(4)-(5'-adenylyl)-L-tyrosine + diphosphate</text>
        <dbReference type="Rhea" id="RHEA:18589"/>
        <dbReference type="Rhea" id="RHEA-COMP:10660"/>
        <dbReference type="Rhea" id="RHEA-COMP:10661"/>
        <dbReference type="ChEBI" id="CHEBI:30616"/>
        <dbReference type="ChEBI" id="CHEBI:33019"/>
        <dbReference type="ChEBI" id="CHEBI:46858"/>
        <dbReference type="ChEBI" id="CHEBI:83624"/>
        <dbReference type="EC" id="2.7.7.42"/>
    </reaction>
</comment>
<dbReference type="GO" id="GO:0016874">
    <property type="term" value="F:ligase activity"/>
    <property type="evidence" value="ECO:0007669"/>
    <property type="project" value="UniProtKB-KW"/>
</dbReference>
<evidence type="ECO:0000256" key="4">
    <source>
        <dbReference type="ARBA" id="ARBA00022840"/>
    </source>
</evidence>
<dbReference type="HAMAP" id="MF_00802">
    <property type="entry name" value="GlnE"/>
    <property type="match status" value="1"/>
</dbReference>
<dbReference type="InterPro" id="IPR005190">
    <property type="entry name" value="GlnE_rpt_dom"/>
</dbReference>
<dbReference type="EC" id="2.7.7.89" evidence="7"/>
<comment type="cofactor">
    <cofactor evidence="7">
        <name>Mg(2+)</name>
        <dbReference type="ChEBI" id="CHEBI:18420"/>
    </cofactor>
</comment>
<dbReference type="GO" id="GO:0000820">
    <property type="term" value="P:regulation of glutamine family amino acid metabolic process"/>
    <property type="evidence" value="ECO:0007669"/>
    <property type="project" value="UniProtKB-UniRule"/>
</dbReference>
<sequence length="918" mass="101885">MSSPSVSRFYQRWLAAAPDRAAKTDELAQLSLAQINLADFLAKEAQAVPAGAPPLPLMRAMRRLRNLLVCTLIRRDLEGKANLAEVVEAMTRFADFAIQQHMAELQAELVAAHGQPIGRDSGLPQEMIVLAMGKQGGGELNVSSDIDLIFVYPEDGDTAAGPGQRSLSNHEFFVRLGKKLIAALAEITEDGYTFRVDMALRPNGGSGPLAASLGMVERYLIVQGREWERYAWVKARAVTGRAEDIAALDAIVRPFCFRRYLDFGVIDAIRNMHAQIRAEVNRQERLHPDRSNNVKLGRGGIREIEFLAQVFQLIRGGRDAALRDRSTRTTLRIIAEKGLLSHAIVYQLLASYTFLRNLEHRLQYLDDAQTHTLPANDTDRQTVAEMMGLPDVATLLSQLEAHRHFVAGQFDEMFSDKTETSDNDIELQSSNECADPDNREVMVARFHALGFDDPEAATKRLIATWQAPRLQSMPEASRNRLQGLINTALPLIVQAAQESSGGSQLATLGRLLDFLEAIARRSAYLSLLTEYPHTLARVIRMVHASGWAAQFLSQHPILLDELLDDRIRNAVFDPVALAADIDTQLAAAPGDTERQMDILREIHHAQLFHLLAQDLAGDLTVEKLADYLSALADTIVAATIKAVWQTVATRHRDVPLFTVIAYGKLGGKELGYVSDLDVIFLYDDADQDAPAQYAKLAQRFITWMTSHTSAGILFDIDTALRPDGASGMLVSSVASFEKYQSNSAWVWEHQALTRARYCAGDTAIGQRFEQIREAVLRKERPADGPLKQEVLAMRQRMYDAKPNHSALFDLKQDPGGMIDIEFIVQFLVLQHAAAYPELTANFGNIALLRMCGELGLIDAGLAARVADAYRQYRKLQHQLRLQGQDLARIAPELVEQHAAQVSALWQAIFGVNVADQQQ</sequence>
<evidence type="ECO:0000313" key="10">
    <source>
        <dbReference type="EMBL" id="SHN16884.1"/>
    </source>
</evidence>
<keyword evidence="6 7" id="KW-0511">Multifunctional enzyme</keyword>
<feature type="domain" description="PII-uridylyltransferase/Glutamine-synthetase adenylyltransferase" evidence="9">
    <location>
        <begin position="794"/>
        <end position="883"/>
    </location>
</feature>
<dbReference type="GO" id="GO:0005829">
    <property type="term" value="C:cytosol"/>
    <property type="evidence" value="ECO:0007669"/>
    <property type="project" value="TreeGrafter"/>
</dbReference>
<keyword evidence="4 7" id="KW-0067">ATP-binding</keyword>
<proteinExistence type="inferred from homology"/>
<evidence type="ECO:0000256" key="6">
    <source>
        <dbReference type="ARBA" id="ARBA00023268"/>
    </source>
</evidence>
<dbReference type="OrthoDB" id="9759366at2"/>
<name>A0A1M7PI84_9BURK</name>
<protein>
    <recommendedName>
        <fullName evidence="7">Bifunctional glutamine synthetase adenylyltransferase/adenylyl-removing enzyme</fullName>
    </recommendedName>
    <alternativeName>
        <fullName evidence="7">ATP:glutamine synthetase adenylyltransferase</fullName>
    </alternativeName>
    <alternativeName>
        <fullName evidence="7">ATase</fullName>
    </alternativeName>
    <domain>
        <recommendedName>
            <fullName evidence="7">Glutamine synthetase adenylyl-L-tyrosine phosphorylase</fullName>
            <ecNumber evidence="7">2.7.7.89</ecNumber>
        </recommendedName>
        <alternativeName>
            <fullName evidence="7">Adenylyl removase</fullName>
            <shortName evidence="7">AR</shortName>
            <shortName evidence="7">AT-N</shortName>
        </alternativeName>
    </domain>
    <domain>
        <recommendedName>
            <fullName evidence="7">Glutamine synthetase adenylyl transferase</fullName>
            <ecNumber evidence="7">2.7.7.42</ecNumber>
        </recommendedName>
        <alternativeName>
            <fullName evidence="7">Adenylyl transferase</fullName>
            <shortName evidence="7">AT</shortName>
            <shortName evidence="7">AT-C</shortName>
        </alternativeName>
    </domain>
</protein>
<dbReference type="GO" id="GO:0008882">
    <property type="term" value="F:[glutamate-ammonia-ligase] adenylyltransferase activity"/>
    <property type="evidence" value="ECO:0007669"/>
    <property type="project" value="UniProtKB-UniRule"/>
</dbReference>